<evidence type="ECO:0000313" key="2">
    <source>
        <dbReference type="Proteomes" id="UP001162881"/>
    </source>
</evidence>
<comment type="caution">
    <text evidence="1">The sequence shown here is derived from an EMBL/GenBank/DDBJ whole genome shotgun (WGS) entry which is preliminary data.</text>
</comment>
<organism evidence="1 2">
    <name type="scientific">Novosphingobium organovorum</name>
    <dbReference type="NCBI Taxonomy" id="2930092"/>
    <lineage>
        <taxon>Bacteria</taxon>
        <taxon>Pseudomonadati</taxon>
        <taxon>Pseudomonadota</taxon>
        <taxon>Alphaproteobacteria</taxon>
        <taxon>Sphingomonadales</taxon>
        <taxon>Sphingomonadaceae</taxon>
        <taxon>Novosphingobium</taxon>
    </lineage>
</organism>
<reference evidence="1" key="1">
    <citation type="submission" date="2022-03" db="EMBL/GenBank/DDBJ databases">
        <title>Identification of a novel bacterium isolated from mangrove sediments.</title>
        <authorList>
            <person name="Pan X."/>
        </authorList>
    </citation>
    <scope>NUCLEOTIDE SEQUENCE</scope>
    <source>
        <strain evidence="1">B1949</strain>
    </source>
</reference>
<accession>A0ABT0BFH6</accession>
<name>A0ABT0BFH6_9SPHN</name>
<protein>
    <submittedName>
        <fullName evidence="1">IS110 family transposase</fullName>
    </submittedName>
</protein>
<gene>
    <name evidence="1" type="ORF">MTR62_13305</name>
</gene>
<sequence length="127" mass="13870">MKEARVASEPEAIIAWFEGLNLEMAAIGLKAGPLSQWLYAAMIEAKFPVVLLETRQVRDAFRSMPVKTDPKNARGIAQLMRLGNAAGFIASHRKRRRTGRSLLAARCCSRSTSILSCACADCCVVMA</sequence>
<evidence type="ECO:0000313" key="1">
    <source>
        <dbReference type="EMBL" id="MCJ2183660.1"/>
    </source>
</evidence>
<keyword evidence="2" id="KW-1185">Reference proteome</keyword>
<dbReference type="EMBL" id="JALHLF010000055">
    <property type="protein sequence ID" value="MCJ2183660.1"/>
    <property type="molecule type" value="Genomic_DNA"/>
</dbReference>
<dbReference type="Proteomes" id="UP001162881">
    <property type="component" value="Unassembled WGS sequence"/>
</dbReference>
<proteinExistence type="predicted"/>